<dbReference type="Pfam" id="PF00440">
    <property type="entry name" value="TetR_N"/>
    <property type="match status" value="1"/>
</dbReference>
<feature type="domain" description="HTH tetR-type" evidence="3">
    <location>
        <begin position="4"/>
        <end position="64"/>
    </location>
</feature>
<dbReference type="GO" id="GO:0003700">
    <property type="term" value="F:DNA-binding transcription factor activity"/>
    <property type="evidence" value="ECO:0007669"/>
    <property type="project" value="TreeGrafter"/>
</dbReference>
<name>A0A4Q7NNK3_9ACTN</name>
<dbReference type="AlphaFoldDB" id="A0A4Q7NNK3"/>
<dbReference type="PANTHER" id="PTHR30055:SF146">
    <property type="entry name" value="HTH-TYPE TRANSCRIPTIONAL DUAL REGULATOR CECR"/>
    <property type="match status" value="1"/>
</dbReference>
<dbReference type="PANTHER" id="PTHR30055">
    <property type="entry name" value="HTH-TYPE TRANSCRIPTIONAL REGULATOR RUTR"/>
    <property type="match status" value="1"/>
</dbReference>
<evidence type="ECO:0000256" key="1">
    <source>
        <dbReference type="ARBA" id="ARBA00023125"/>
    </source>
</evidence>
<keyword evidence="5" id="KW-1185">Reference proteome</keyword>
<keyword evidence="1 2" id="KW-0238">DNA-binding</keyword>
<dbReference type="InterPro" id="IPR001647">
    <property type="entry name" value="HTH_TetR"/>
</dbReference>
<dbReference type="PROSITE" id="PS50977">
    <property type="entry name" value="HTH_TETR_2"/>
    <property type="match status" value="1"/>
</dbReference>
<evidence type="ECO:0000259" key="3">
    <source>
        <dbReference type="PROSITE" id="PS50977"/>
    </source>
</evidence>
<evidence type="ECO:0000256" key="2">
    <source>
        <dbReference type="PROSITE-ProRule" id="PRU00335"/>
    </source>
</evidence>
<comment type="caution">
    <text evidence="4">The sequence shown here is derived from an EMBL/GenBank/DDBJ whole genome shotgun (WGS) entry which is preliminary data.</text>
</comment>
<dbReference type="InterPro" id="IPR050109">
    <property type="entry name" value="HTH-type_TetR-like_transc_reg"/>
</dbReference>
<evidence type="ECO:0000313" key="4">
    <source>
        <dbReference type="EMBL" id="RZS86805.1"/>
    </source>
</evidence>
<dbReference type="Gene3D" id="1.10.357.10">
    <property type="entry name" value="Tetracycline Repressor, domain 2"/>
    <property type="match status" value="1"/>
</dbReference>
<organism evidence="4 5">
    <name type="scientific">Motilibacter rhizosphaerae</name>
    <dbReference type="NCBI Taxonomy" id="598652"/>
    <lineage>
        <taxon>Bacteria</taxon>
        <taxon>Bacillati</taxon>
        <taxon>Actinomycetota</taxon>
        <taxon>Actinomycetes</taxon>
        <taxon>Motilibacterales</taxon>
        <taxon>Motilibacteraceae</taxon>
        <taxon>Motilibacter</taxon>
    </lineage>
</organism>
<reference evidence="4 5" key="1">
    <citation type="submission" date="2019-02" db="EMBL/GenBank/DDBJ databases">
        <title>Genomic Encyclopedia of Type Strains, Phase IV (KMG-IV): sequencing the most valuable type-strain genomes for metagenomic binning, comparative biology and taxonomic classification.</title>
        <authorList>
            <person name="Goeker M."/>
        </authorList>
    </citation>
    <scope>NUCLEOTIDE SEQUENCE [LARGE SCALE GENOMIC DNA]</scope>
    <source>
        <strain evidence="4 5">DSM 45622</strain>
    </source>
</reference>
<accession>A0A4Q7NNK3</accession>
<dbReference type="SUPFAM" id="SSF46689">
    <property type="entry name" value="Homeodomain-like"/>
    <property type="match status" value="1"/>
</dbReference>
<sequence length="175" mass="18921">MSADERRELVLRVAGTHFAEGGLDGTSTEDIARAAGISQPYLFRLFSTKRALFTASCERVFARIEAVFREAADGVTGEQALTAMGGAYVELIHDRELVLHMQQAFVACRDPEVRAATRAGFARLHGVVTTLSGADPETVRQFFATGMLLNVVAAMDLLDPTVPVEPWAQSLVPPS</sequence>
<proteinExistence type="predicted"/>
<dbReference type="GO" id="GO:0000976">
    <property type="term" value="F:transcription cis-regulatory region binding"/>
    <property type="evidence" value="ECO:0007669"/>
    <property type="project" value="TreeGrafter"/>
</dbReference>
<feature type="DNA-binding region" description="H-T-H motif" evidence="2">
    <location>
        <begin position="27"/>
        <end position="46"/>
    </location>
</feature>
<dbReference type="Proteomes" id="UP000293638">
    <property type="component" value="Unassembled WGS sequence"/>
</dbReference>
<gene>
    <name evidence="4" type="ORF">EV189_2221</name>
</gene>
<dbReference type="InterPro" id="IPR009057">
    <property type="entry name" value="Homeodomain-like_sf"/>
</dbReference>
<evidence type="ECO:0000313" key="5">
    <source>
        <dbReference type="Proteomes" id="UP000293638"/>
    </source>
</evidence>
<dbReference type="EMBL" id="SGXD01000003">
    <property type="protein sequence ID" value="RZS86805.1"/>
    <property type="molecule type" value="Genomic_DNA"/>
</dbReference>
<protein>
    <submittedName>
        <fullName evidence="4">TetR family transcriptional regulator</fullName>
    </submittedName>
</protein>